<dbReference type="STRING" id="30069.A0A182Y4Q6"/>
<dbReference type="PANTHER" id="PTHR14742:SF0">
    <property type="entry name" value="RIBONUCLEASE P PROTEIN SUBUNIT P21"/>
    <property type="match status" value="1"/>
</dbReference>
<keyword evidence="1" id="KW-0819">tRNA processing</keyword>
<dbReference type="VEuPathDB" id="VectorBase:ASTEI20_040904"/>
<proteinExistence type="inferred from homology"/>
<keyword evidence="2" id="KW-0479">Metal-binding</keyword>
<protein>
    <submittedName>
        <fullName evidence="5">Uncharacterized protein</fullName>
    </submittedName>
</protein>
<dbReference type="VEuPathDB" id="VectorBase:ASTEI03442"/>
<dbReference type="GO" id="GO:0005655">
    <property type="term" value="C:nucleolar ribonuclease P complex"/>
    <property type="evidence" value="ECO:0007669"/>
    <property type="project" value="TreeGrafter"/>
</dbReference>
<dbReference type="OMA" id="KRTICKC"/>
<reference evidence="5" key="2">
    <citation type="submission" date="2020-05" db="UniProtKB">
        <authorList>
            <consortium name="EnsemblMetazoa"/>
        </authorList>
    </citation>
    <scope>IDENTIFICATION</scope>
    <source>
        <strain evidence="5">Indian</strain>
    </source>
</reference>
<dbReference type="AlphaFoldDB" id="A0A182Y4Q6"/>
<name>A0A182Y4Q6_ANOST</name>
<dbReference type="Proteomes" id="UP000076408">
    <property type="component" value="Unassembled WGS sequence"/>
</dbReference>
<dbReference type="EnsemblMetazoa" id="ASTEI03442-RA">
    <property type="protein sequence ID" value="ASTEI03442-PA"/>
    <property type="gene ID" value="ASTEI03442"/>
</dbReference>
<dbReference type="GO" id="GO:0046872">
    <property type="term" value="F:metal ion binding"/>
    <property type="evidence" value="ECO:0007669"/>
    <property type="project" value="UniProtKB-KW"/>
</dbReference>
<dbReference type="VEuPathDB" id="VectorBase:ASTE004098"/>
<accession>A0A182Y4Q6</accession>
<evidence type="ECO:0000256" key="1">
    <source>
        <dbReference type="ARBA" id="ARBA00022694"/>
    </source>
</evidence>
<comment type="similarity">
    <text evidence="4">Belongs to the eukaryotic/archaeal RNase P protein component 4 family.</text>
</comment>
<dbReference type="Pfam" id="PF04032">
    <property type="entry name" value="Rpr2"/>
    <property type="match status" value="1"/>
</dbReference>
<dbReference type="InterPro" id="IPR007175">
    <property type="entry name" value="Rpr2/Snm1/Rpp21"/>
</dbReference>
<dbReference type="GO" id="GO:0008033">
    <property type="term" value="P:tRNA processing"/>
    <property type="evidence" value="ECO:0007669"/>
    <property type="project" value="UniProtKB-KW"/>
</dbReference>
<organism evidence="5 6">
    <name type="scientific">Anopheles stephensi</name>
    <name type="common">Indo-Pakistan malaria mosquito</name>
    <dbReference type="NCBI Taxonomy" id="30069"/>
    <lineage>
        <taxon>Eukaryota</taxon>
        <taxon>Metazoa</taxon>
        <taxon>Ecdysozoa</taxon>
        <taxon>Arthropoda</taxon>
        <taxon>Hexapoda</taxon>
        <taxon>Insecta</taxon>
        <taxon>Pterygota</taxon>
        <taxon>Neoptera</taxon>
        <taxon>Endopterygota</taxon>
        <taxon>Diptera</taxon>
        <taxon>Nematocera</taxon>
        <taxon>Culicoidea</taxon>
        <taxon>Culicidae</taxon>
        <taxon>Anophelinae</taxon>
        <taxon>Anopheles</taxon>
    </lineage>
</organism>
<dbReference type="PANTHER" id="PTHR14742">
    <property type="entry name" value="RIBONUCLEASE P SUBUNIT P21"/>
    <property type="match status" value="1"/>
</dbReference>
<evidence type="ECO:0000256" key="2">
    <source>
        <dbReference type="ARBA" id="ARBA00022723"/>
    </source>
</evidence>
<dbReference type="Gene3D" id="6.20.50.20">
    <property type="match status" value="1"/>
</dbReference>
<evidence type="ECO:0000313" key="5">
    <source>
        <dbReference type="EnsemblMetazoa" id="ASTEI03442-PA"/>
    </source>
</evidence>
<keyword evidence="6" id="KW-1185">Reference proteome</keyword>
<evidence type="ECO:0000256" key="4">
    <source>
        <dbReference type="ARBA" id="ARBA00038402"/>
    </source>
</evidence>
<evidence type="ECO:0000313" key="6">
    <source>
        <dbReference type="Proteomes" id="UP000076408"/>
    </source>
</evidence>
<reference evidence="6" key="1">
    <citation type="journal article" date="2014" name="Genome Biol.">
        <title>Genome analysis of a major urban malaria vector mosquito, Anopheles stephensi.</title>
        <authorList>
            <person name="Jiang X."/>
            <person name="Peery A."/>
            <person name="Hall A.B."/>
            <person name="Sharma A."/>
            <person name="Chen X.G."/>
            <person name="Waterhouse R.M."/>
            <person name="Komissarov A."/>
            <person name="Riehle M.M."/>
            <person name="Shouche Y."/>
            <person name="Sharakhova M.V."/>
            <person name="Lawson D."/>
            <person name="Pakpour N."/>
            <person name="Arensburger P."/>
            <person name="Davidson V.L."/>
            <person name="Eiglmeier K."/>
            <person name="Emrich S."/>
            <person name="George P."/>
            <person name="Kennedy R.C."/>
            <person name="Mane S.P."/>
            <person name="Maslen G."/>
            <person name="Oringanje C."/>
            <person name="Qi Y."/>
            <person name="Settlage R."/>
            <person name="Tojo M."/>
            <person name="Tubio J.M."/>
            <person name="Unger M.F."/>
            <person name="Wang B."/>
            <person name="Vernick K.D."/>
            <person name="Ribeiro J.M."/>
            <person name="James A.A."/>
            <person name="Michel K."/>
            <person name="Riehle M.A."/>
            <person name="Luckhart S."/>
            <person name="Sharakhov I.V."/>
            <person name="Tu Z."/>
        </authorList>
    </citation>
    <scope>NUCLEOTIDE SEQUENCE [LARGE SCALE GENOMIC DNA]</scope>
    <source>
        <strain evidence="6">Indian</strain>
    </source>
</reference>
<evidence type="ECO:0000256" key="3">
    <source>
        <dbReference type="ARBA" id="ARBA00022833"/>
    </source>
</evidence>
<dbReference type="Gene3D" id="1.20.5.420">
    <property type="entry name" value="Immunoglobulin FC, subunit C"/>
    <property type="match status" value="1"/>
</dbReference>
<sequence>MASADKETKKSANDNKKAPQLCVGRESYERMNFLYQAAALMSETHPQLSATYGRLAKSIGKKAVLRMEPAIKRTLCVRCGVLLNPAITADIHDYRHKKLCYVQVNCKLCGYQKRFYNNKNHQLWLENPSSLVERIEFSSNK</sequence>
<keyword evidence="3" id="KW-0862">Zinc</keyword>